<dbReference type="Pfam" id="PF17280">
    <property type="entry name" value="DUF5345"/>
    <property type="match status" value="1"/>
</dbReference>
<reference evidence="3" key="1">
    <citation type="journal article" date="2019" name="Int. J. Syst. Evol. Microbiol.">
        <title>The Global Catalogue of Microorganisms (GCM) 10K type strain sequencing project: providing services to taxonomists for standard genome sequencing and annotation.</title>
        <authorList>
            <consortium name="The Broad Institute Genomics Platform"/>
            <consortium name="The Broad Institute Genome Sequencing Center for Infectious Disease"/>
            <person name="Wu L."/>
            <person name="Ma J."/>
        </authorList>
    </citation>
    <scope>NUCLEOTIDE SEQUENCE [LARGE SCALE GENOMIC DNA]</scope>
    <source>
        <strain evidence="3">CGMCC 1.13574</strain>
    </source>
</reference>
<dbReference type="EMBL" id="JBHUIO010000019">
    <property type="protein sequence ID" value="MFD2172199.1"/>
    <property type="molecule type" value="Genomic_DNA"/>
</dbReference>
<dbReference type="InterPro" id="IPR035238">
    <property type="entry name" value="DUF5345"/>
</dbReference>
<proteinExistence type="predicted"/>
<name>A0ABW5A3L6_9BACL</name>
<evidence type="ECO:0000313" key="2">
    <source>
        <dbReference type="EMBL" id="MFD2172199.1"/>
    </source>
</evidence>
<accession>A0ABW5A3L6</accession>
<feature type="transmembrane region" description="Helical" evidence="1">
    <location>
        <begin position="77"/>
        <end position="94"/>
    </location>
</feature>
<dbReference type="Proteomes" id="UP001597343">
    <property type="component" value="Unassembled WGS sequence"/>
</dbReference>
<keyword evidence="1" id="KW-0812">Transmembrane</keyword>
<keyword evidence="3" id="KW-1185">Reference proteome</keyword>
<protein>
    <submittedName>
        <fullName evidence="2">YxlC family protein</fullName>
    </submittedName>
</protein>
<organism evidence="2 3">
    <name type="scientific">Tumebacillus lipolyticus</name>
    <dbReference type="NCBI Taxonomy" id="1280370"/>
    <lineage>
        <taxon>Bacteria</taxon>
        <taxon>Bacillati</taxon>
        <taxon>Bacillota</taxon>
        <taxon>Bacilli</taxon>
        <taxon>Bacillales</taxon>
        <taxon>Alicyclobacillaceae</taxon>
        <taxon>Tumebacillus</taxon>
    </lineage>
</organism>
<evidence type="ECO:0000313" key="3">
    <source>
        <dbReference type="Proteomes" id="UP001597343"/>
    </source>
</evidence>
<keyword evidence="1" id="KW-0472">Membrane</keyword>
<feature type="transmembrane region" description="Helical" evidence="1">
    <location>
        <begin position="53"/>
        <end position="71"/>
    </location>
</feature>
<comment type="caution">
    <text evidence="2">The sequence shown here is derived from an EMBL/GenBank/DDBJ whole genome shotgun (WGS) entry which is preliminary data.</text>
</comment>
<evidence type="ECO:0000256" key="1">
    <source>
        <dbReference type="SAM" id="Phobius"/>
    </source>
</evidence>
<keyword evidence="1" id="KW-1133">Transmembrane helix</keyword>
<dbReference type="RefSeq" id="WP_386049588.1">
    <property type="nucleotide sequence ID" value="NZ_JBHUIO010000019.1"/>
</dbReference>
<sequence>MSANDEQNTLDELNRGLRSLDDLHPVYTPDLQWFQAQILAEKKKLRRRLIQDLLLFWLVAAVIFTVTLTLFTQSKSLYLILQALATLVPAVWLLRARKRVDAR</sequence>
<gene>
    <name evidence="2" type="ORF">ACFSOY_19825</name>
</gene>